<dbReference type="EC" id="3.6.1.6" evidence="3"/>
<dbReference type="InterPro" id="IPR000407">
    <property type="entry name" value="GDA1_CD39_NTPase"/>
</dbReference>
<keyword evidence="2" id="KW-0378">Hydrolase</keyword>
<reference evidence="6" key="1">
    <citation type="submission" date="2020-11" db="EMBL/GenBank/DDBJ databases">
        <authorList>
            <person name="Tran Van P."/>
        </authorList>
    </citation>
    <scope>NUCLEOTIDE SEQUENCE</scope>
</reference>
<dbReference type="EMBL" id="OE180594">
    <property type="protein sequence ID" value="CAD7571596.1"/>
    <property type="molecule type" value="Genomic_DNA"/>
</dbReference>
<dbReference type="PANTHER" id="PTHR11782:SF127">
    <property type="entry name" value="NTPASE, ISOFORM F"/>
    <property type="match status" value="1"/>
</dbReference>
<keyword evidence="5" id="KW-0547">Nucleotide-binding</keyword>
<feature type="binding site" evidence="5">
    <location>
        <begin position="264"/>
        <end position="268"/>
    </location>
    <ligand>
        <name>ATP</name>
        <dbReference type="ChEBI" id="CHEBI:30616"/>
    </ligand>
</feature>
<dbReference type="Gene3D" id="3.30.420.40">
    <property type="match status" value="1"/>
</dbReference>
<feature type="active site" description="Proton acceptor" evidence="4">
    <location>
        <position position="234"/>
    </location>
</feature>
<evidence type="ECO:0000256" key="2">
    <source>
        <dbReference type="ARBA" id="ARBA00022801"/>
    </source>
</evidence>
<dbReference type="CDD" id="cd24046">
    <property type="entry name" value="ASKHA_NBD_NTPDase5-like"/>
    <property type="match status" value="1"/>
</dbReference>
<dbReference type="PANTHER" id="PTHR11782">
    <property type="entry name" value="ADENOSINE/GUANOSINE DIPHOSPHATASE"/>
    <property type="match status" value="1"/>
</dbReference>
<dbReference type="GO" id="GO:0017110">
    <property type="term" value="F:nucleoside diphosphate phosphatase activity"/>
    <property type="evidence" value="ECO:0007669"/>
    <property type="project" value="UniProtKB-EC"/>
</dbReference>
<accession>A0A7R9J2Z5</accession>
<dbReference type="GO" id="GO:0005524">
    <property type="term" value="F:ATP binding"/>
    <property type="evidence" value="ECO:0007669"/>
    <property type="project" value="UniProtKB-KW"/>
</dbReference>
<evidence type="ECO:0000256" key="5">
    <source>
        <dbReference type="PIRSR" id="PIRSR600407-2"/>
    </source>
</evidence>
<evidence type="ECO:0000256" key="1">
    <source>
        <dbReference type="ARBA" id="ARBA00009283"/>
    </source>
</evidence>
<comment type="similarity">
    <text evidence="1">Belongs to the GDA1/CD39 NTPase family.</text>
</comment>
<sequence length="519" mass="56790">MENTNTFARKHVSVDNRGGQRSVCCSVMFGAPPLMSSVDSRGGQRYPVAGGPHLDLFFHSPLARTELILASSTISVPPGSYNDALPWNVNLHAVSTLDKLAFLLGLQKQVYGIIIDAGSTGSRVLAFTFHETYLDRTLKLDSELFVQVKPGLSSYADNPKKGAESLEELLDRAKSVIPAADWASTPLAMKATAGLRLLPGHQADSLLKEVKKSFALSPFLTNDNSVTIMDGVDEGLFSWFTVNFLLDRLGGNVDKTVAALDLGGGSTQITFAPSDEATIKQSNPEFLHRISVFHNNLTVYTHSYLGLGLMAARKEVLSVGNPDNALVLRSECINPIITGKEWTYNKITYTVKGPVNPEYKTIKGNANSEAEKRPIVRFTECTKIVKQYVGTKVDKPAELNLKEINAFSYYFDRATEYGLIDPFSGGVVSVKDFQKAAITTCDTPNTEQPFMCLDLTFISVLLQDGFGLKPDTKLNVSLAKYSRSPNGTNIYCLNQACTYYALQAVPFGHARMNAIPWVV</sequence>
<evidence type="ECO:0000256" key="3">
    <source>
        <dbReference type="ARBA" id="ARBA00038863"/>
    </source>
</evidence>
<evidence type="ECO:0000256" key="4">
    <source>
        <dbReference type="PIRSR" id="PIRSR600407-1"/>
    </source>
</evidence>
<dbReference type="Pfam" id="PF01150">
    <property type="entry name" value="GDA1_CD39"/>
    <property type="match status" value="1"/>
</dbReference>
<dbReference type="AlphaFoldDB" id="A0A7R9J2Z5"/>
<dbReference type="FunFam" id="3.30.420.40:FF:000052">
    <property type="entry name" value="Ectonucleoside triphosphate diphosphohydrolase 5"/>
    <property type="match status" value="1"/>
</dbReference>
<dbReference type="Gene3D" id="3.30.420.150">
    <property type="entry name" value="Exopolyphosphatase. Domain 2"/>
    <property type="match status" value="1"/>
</dbReference>
<evidence type="ECO:0000313" key="6">
    <source>
        <dbReference type="EMBL" id="CAD7571596.1"/>
    </source>
</evidence>
<name>A0A7R9J2Z5_TIMCA</name>
<proteinExistence type="inferred from homology"/>
<protein>
    <recommendedName>
        <fullName evidence="3">nucleoside diphosphate phosphatase</fullName>
        <ecNumber evidence="3">3.6.1.6</ecNumber>
    </recommendedName>
</protein>
<gene>
    <name evidence="6" type="ORF">TCMB3V08_LOCUS4266</name>
</gene>
<keyword evidence="5" id="KW-0067">ATP-binding</keyword>
<organism evidence="6">
    <name type="scientific">Timema californicum</name>
    <name type="common">California timema</name>
    <name type="synonym">Walking stick</name>
    <dbReference type="NCBI Taxonomy" id="61474"/>
    <lineage>
        <taxon>Eukaryota</taxon>
        <taxon>Metazoa</taxon>
        <taxon>Ecdysozoa</taxon>
        <taxon>Arthropoda</taxon>
        <taxon>Hexapoda</taxon>
        <taxon>Insecta</taxon>
        <taxon>Pterygota</taxon>
        <taxon>Neoptera</taxon>
        <taxon>Polyneoptera</taxon>
        <taxon>Phasmatodea</taxon>
        <taxon>Timematodea</taxon>
        <taxon>Timematoidea</taxon>
        <taxon>Timematidae</taxon>
        <taxon>Timema</taxon>
    </lineage>
</organism>